<name>A0A3B0YNF2_9ZZZZ</name>
<organism evidence="1">
    <name type="scientific">hydrothermal vent metagenome</name>
    <dbReference type="NCBI Taxonomy" id="652676"/>
    <lineage>
        <taxon>unclassified sequences</taxon>
        <taxon>metagenomes</taxon>
        <taxon>ecological metagenomes</taxon>
    </lineage>
</organism>
<gene>
    <name evidence="1" type="ORF">MNBD_GAMMA12-1360</name>
</gene>
<dbReference type="AlphaFoldDB" id="A0A3B0YNF2"/>
<dbReference type="Pfam" id="PF20137">
    <property type="entry name" value="BubE"/>
    <property type="match status" value="1"/>
</dbReference>
<dbReference type="EMBL" id="UOFL01000093">
    <property type="protein sequence ID" value="VAW75799.1"/>
    <property type="molecule type" value="Genomic_DNA"/>
</dbReference>
<protein>
    <submittedName>
        <fullName evidence="1">Uncharacterized protein</fullName>
    </submittedName>
</protein>
<dbReference type="InterPro" id="IPR045384">
    <property type="entry name" value="DUF6527"/>
</dbReference>
<evidence type="ECO:0000313" key="1">
    <source>
        <dbReference type="EMBL" id="VAW75799.1"/>
    </source>
</evidence>
<reference evidence="1" key="1">
    <citation type="submission" date="2018-06" db="EMBL/GenBank/DDBJ databases">
        <authorList>
            <person name="Zhirakovskaya E."/>
        </authorList>
    </citation>
    <scope>NUCLEOTIDE SEQUENCE</scope>
</reference>
<accession>A0A3B0YNF2</accession>
<proteinExistence type="predicted"/>
<sequence length="143" mass="16756">MTIIKQLLRWLNSYLFYPENKKVKNKDAQHLPPIKFNFINIVERPPKNSDVKKDSIYLVTKGQNHKWVLFQCPCGCGHVITLSLQLTHSPHWKITKNSSQRPTLYPSVWQDTSCCSHFWLKDGRIYWCQDTGTPPSQSINQKE</sequence>